<name>A0A2J0YYK9_RHIML</name>
<feature type="region of interest" description="Disordered" evidence="1">
    <location>
        <begin position="46"/>
        <end position="70"/>
    </location>
</feature>
<evidence type="ECO:0000313" key="2">
    <source>
        <dbReference type="EMBL" id="PJR13359.1"/>
    </source>
</evidence>
<accession>A0A2J0YYK9</accession>
<dbReference type="RefSeq" id="WP_100673338.1">
    <property type="nucleotide sequence ID" value="NZ_NJGD01000010.1"/>
</dbReference>
<dbReference type="EMBL" id="NJGD01000010">
    <property type="protein sequence ID" value="PJR13359.1"/>
    <property type="molecule type" value="Genomic_DNA"/>
</dbReference>
<evidence type="ECO:0000313" key="3">
    <source>
        <dbReference type="Proteomes" id="UP000231987"/>
    </source>
</evidence>
<evidence type="ECO:0000256" key="1">
    <source>
        <dbReference type="SAM" id="MobiDB-lite"/>
    </source>
</evidence>
<gene>
    <name evidence="2" type="ORF">CEJ86_21675</name>
</gene>
<proteinExistence type="predicted"/>
<dbReference type="Proteomes" id="UP000231987">
    <property type="component" value="Unassembled WGS sequence"/>
</dbReference>
<dbReference type="AlphaFoldDB" id="A0A2J0YYK9"/>
<organism evidence="2 3">
    <name type="scientific">Rhizobium meliloti</name>
    <name type="common">Ensifer meliloti</name>
    <name type="synonym">Sinorhizobium meliloti</name>
    <dbReference type="NCBI Taxonomy" id="382"/>
    <lineage>
        <taxon>Bacteria</taxon>
        <taxon>Pseudomonadati</taxon>
        <taxon>Pseudomonadota</taxon>
        <taxon>Alphaproteobacteria</taxon>
        <taxon>Hyphomicrobiales</taxon>
        <taxon>Rhizobiaceae</taxon>
        <taxon>Sinorhizobium/Ensifer group</taxon>
        <taxon>Sinorhizobium</taxon>
    </lineage>
</organism>
<comment type="caution">
    <text evidence="2">The sequence shown here is derived from an EMBL/GenBank/DDBJ whole genome shotgun (WGS) entry which is preliminary data.</text>
</comment>
<sequence>MGIIVTGVVVVGAIAFGTGYYFTNVQPAEPAWEVYRTEGARVGDPGHNLVGKSWSGEPGSVSADNEEKPS</sequence>
<protein>
    <submittedName>
        <fullName evidence="2">Uncharacterized protein</fullName>
    </submittedName>
</protein>
<reference evidence="2 3" key="1">
    <citation type="submission" date="2017-06" db="EMBL/GenBank/DDBJ databases">
        <title>Ensifer strains isolated from leguminous trees and herbs display diverse denitrification phenotypes with some acting as strong N2O sinks.</title>
        <authorList>
            <person name="Woliy K."/>
            <person name="Mania D."/>
            <person name="Bakken L.R."/>
            <person name="Frostegard A."/>
        </authorList>
    </citation>
    <scope>NUCLEOTIDE SEQUENCE [LARGE SCALE GENOMIC DNA]</scope>
    <source>
        <strain evidence="2 3">AC50a</strain>
    </source>
</reference>